<comment type="caution">
    <text evidence="1">The sequence shown here is derived from an EMBL/GenBank/DDBJ whole genome shotgun (WGS) entry which is preliminary data.</text>
</comment>
<protein>
    <recommendedName>
        <fullName evidence="3">DUF4258 domain-containing protein</fullName>
    </recommendedName>
</protein>
<dbReference type="EMBL" id="LHYF01000061">
    <property type="protein sequence ID" value="KXB05922.1"/>
    <property type="molecule type" value="Genomic_DNA"/>
</dbReference>
<name>A0A133VHK6_9EURY</name>
<keyword evidence="2" id="KW-1185">Reference proteome</keyword>
<accession>A0A133VHK6</accession>
<evidence type="ECO:0000313" key="2">
    <source>
        <dbReference type="Proteomes" id="UP000070404"/>
    </source>
</evidence>
<gene>
    <name evidence="1" type="ORF">AKJ52_02815</name>
</gene>
<dbReference type="AlphaFoldDB" id="A0A133VHK6"/>
<proteinExistence type="predicted"/>
<evidence type="ECO:0008006" key="3">
    <source>
        <dbReference type="Google" id="ProtNLM"/>
    </source>
</evidence>
<sequence length="83" mass="9800">MVIIFSSHSLEKIKERNISKSKIRKILKNPDEVQNGKYGRKIAHSFENDKLIRIIYNKKGENKYTVITAYKTDPDRYGGEKWK</sequence>
<evidence type="ECO:0000313" key="1">
    <source>
        <dbReference type="EMBL" id="KXB05922.1"/>
    </source>
</evidence>
<reference evidence="1 2" key="1">
    <citation type="journal article" date="2016" name="Sci. Rep.">
        <title>Metabolic traits of an uncultured archaeal lineage -MSBL1- from brine pools of the Red Sea.</title>
        <authorList>
            <person name="Mwirichia R."/>
            <person name="Alam I."/>
            <person name="Rashid M."/>
            <person name="Vinu M."/>
            <person name="Ba-Alawi W."/>
            <person name="Anthony Kamau A."/>
            <person name="Kamanda Ngugi D."/>
            <person name="Goker M."/>
            <person name="Klenk H.P."/>
            <person name="Bajic V."/>
            <person name="Stingl U."/>
        </authorList>
    </citation>
    <scope>NUCLEOTIDE SEQUENCE [LARGE SCALE GENOMIC DNA]</scope>
    <source>
        <strain evidence="1">SCGC-AAA382C18</strain>
    </source>
</reference>
<dbReference type="InterPro" id="IPR025354">
    <property type="entry name" value="DUF4258"/>
</dbReference>
<dbReference type="Proteomes" id="UP000070404">
    <property type="component" value="Unassembled WGS sequence"/>
</dbReference>
<dbReference type="Pfam" id="PF14076">
    <property type="entry name" value="DUF4258"/>
    <property type="match status" value="1"/>
</dbReference>
<organism evidence="1 2">
    <name type="scientific">candidate division MSBL1 archaeon SCGC-AAA382C18</name>
    <dbReference type="NCBI Taxonomy" id="1698281"/>
    <lineage>
        <taxon>Archaea</taxon>
        <taxon>Methanobacteriati</taxon>
        <taxon>Methanobacteriota</taxon>
        <taxon>candidate division MSBL1</taxon>
    </lineage>
</organism>